<gene>
    <name evidence="1" type="ORF">AW09_000997</name>
</gene>
<comment type="caution">
    <text evidence="1">The sequence shown here is derived from an EMBL/GenBank/DDBJ whole genome shotgun (WGS) entry which is preliminary data.</text>
</comment>
<organism evidence="1 2">
    <name type="scientific">Candidatus Accumulibacter phosphatis</name>
    <dbReference type="NCBI Taxonomy" id="327160"/>
    <lineage>
        <taxon>Bacteria</taxon>
        <taxon>Pseudomonadati</taxon>
        <taxon>Pseudomonadota</taxon>
        <taxon>Betaproteobacteria</taxon>
        <taxon>Candidatus Accumulibacter</taxon>
    </lineage>
</organism>
<name>A0A080M080_9PROT</name>
<accession>A0A080M080</accession>
<protein>
    <submittedName>
        <fullName evidence="1">Uncharacterized protein</fullName>
    </submittedName>
</protein>
<dbReference type="EMBL" id="JDVG02000169">
    <property type="protein sequence ID" value="KFB73750.1"/>
    <property type="molecule type" value="Genomic_DNA"/>
</dbReference>
<evidence type="ECO:0000313" key="1">
    <source>
        <dbReference type="EMBL" id="KFB73750.1"/>
    </source>
</evidence>
<proteinExistence type="predicted"/>
<dbReference type="AlphaFoldDB" id="A0A080M080"/>
<sequence length="53" mass="5972">MCEHLSKSCFVGCRQSLLEYLTVCREIFPCNHLTLGNTLLNLLDLIEASRSVS</sequence>
<dbReference type="Proteomes" id="UP000020077">
    <property type="component" value="Unassembled WGS sequence"/>
</dbReference>
<reference evidence="1 2" key="1">
    <citation type="submission" date="2014-02" db="EMBL/GenBank/DDBJ databases">
        <title>Expanding our view of genomic diversity in Candidatus Accumulibacter clades.</title>
        <authorList>
            <person name="Skennerton C.T."/>
            <person name="Barr J.J."/>
            <person name="Slater F.R."/>
            <person name="Bond P.L."/>
            <person name="Tyson G.W."/>
        </authorList>
    </citation>
    <scope>NUCLEOTIDE SEQUENCE [LARGE SCALE GENOMIC DNA]</scope>
    <source>
        <strain evidence="2">BA-91</strain>
    </source>
</reference>
<evidence type="ECO:0000313" key="2">
    <source>
        <dbReference type="Proteomes" id="UP000020077"/>
    </source>
</evidence>